<dbReference type="Proteomes" id="UP001304300">
    <property type="component" value="Chromosome"/>
</dbReference>
<dbReference type="AlphaFoldDB" id="A0AAQ3L8F1"/>
<evidence type="ECO:0000256" key="3">
    <source>
        <dbReference type="PROSITE-ProRule" id="PRU10112"/>
    </source>
</evidence>
<dbReference type="RefSeq" id="WP_317832976.1">
    <property type="nucleotide sequence ID" value="NZ_CP136920.1"/>
</dbReference>
<dbReference type="InterPro" id="IPR033129">
    <property type="entry name" value="PEPCASE_His_AS"/>
</dbReference>
<dbReference type="Pfam" id="PF00311">
    <property type="entry name" value="PEPcase"/>
    <property type="match status" value="1"/>
</dbReference>
<reference evidence="4 5" key="1">
    <citation type="submission" date="2023-10" db="EMBL/GenBank/DDBJ databases">
        <title>Rubellicoccus peritrichatus gen. nov., sp. nov., isolated from an algae of coral reef tank.</title>
        <authorList>
            <person name="Luo J."/>
        </authorList>
    </citation>
    <scope>NUCLEOTIDE SEQUENCE [LARGE SCALE GENOMIC DNA]</scope>
    <source>
        <strain evidence="4 5">CR14</strain>
    </source>
</reference>
<dbReference type="EMBL" id="CP136920">
    <property type="protein sequence ID" value="WOO40781.1"/>
    <property type="molecule type" value="Genomic_DNA"/>
</dbReference>
<dbReference type="PRINTS" id="PR00150">
    <property type="entry name" value="PEPCARBXLASE"/>
</dbReference>
<dbReference type="InterPro" id="IPR021135">
    <property type="entry name" value="PEP_COase"/>
</dbReference>
<dbReference type="SUPFAM" id="SSF51621">
    <property type="entry name" value="Phosphoenolpyruvate/pyruvate domain"/>
    <property type="match status" value="1"/>
</dbReference>
<evidence type="ECO:0000256" key="1">
    <source>
        <dbReference type="ARBA" id="ARBA00003670"/>
    </source>
</evidence>
<evidence type="ECO:0000313" key="5">
    <source>
        <dbReference type="Proteomes" id="UP001304300"/>
    </source>
</evidence>
<dbReference type="PROSITE" id="PS00393">
    <property type="entry name" value="PEPCASE_2"/>
    <property type="match status" value="1"/>
</dbReference>
<name>A0AAQ3L8F1_9BACT</name>
<dbReference type="PANTHER" id="PTHR30523">
    <property type="entry name" value="PHOSPHOENOLPYRUVATE CARBOXYLASE"/>
    <property type="match status" value="1"/>
</dbReference>
<sequence length="888" mass="99720">MSESVSSQFIELVQHGLAQVEDENAFLIGALVDVLENLGEDGAAKLIKGELTDISADQLDGSAVQAISFSFQLLNLAEEHVSNSMCRTREAKLGPSAEPGHWGHYLSRLKESGFEPAKIREELRELQVEPVFTKHPTEAKRWSVLGLHREIVRILRERENIRTAREAEHCAIQARAVIERLWLTGEIYLSKPQVKDELDNLLYYLSEVFPSMFNQLDDNLRNAWRETWPEEAPLTPADLPQLQFGSWVGGDRDGHPLVTSDVTSNTLQTMRETALRILHARFEALSEKLSLTRTHSECPPQLIAQLDAWHGNVDTEEPWRAYVCALTERLESFSAAQLKEHLSNLAYWLESASACRTAETYLQPIIRLMDSIGLHLARIDIRQNSTFYEKALSQMMQAAGIDDAENFAQWPEEQKLEFLNQELATPRPLTHASVKLPHEATEVRKTFAVVARHIEKCGTDGFGALIVSMTRNLCDLLTVYVLAKEVGLTRSLNGKLSCVLPVVPLFETYEDLERAPAISDGFLSHPCTQESLRIGSSDPARFMVMLGYSDSNKDTGILASQWVLFNAQRNLVNVGKVHGVKVTFFHGRGGTVGRGAGPTHRFLEALPAHSLDGGLRVTEQGEVIAQKYNTPSTATANLEWLMAGSLGAKLLATLSPLQEDISGAMDQMVERSRKAYRGLLDAPDFIQFYREATPIDAIERSRIGSRPARRTGQATLEDLRAIPWVFSWNQSRYYLPGWYGVGSALDTLEQESAEGYAVIKDNLQATPFLRYVFYNIESSLASSDEQWMRKYADLVQSEAVREKILGQILNERALTVRHLDQLFMRPLPERRPRFVKTIQKREGSLTILHQKQIELLKVMRASEHEDPEITENLLSVVNAIASGLRTTG</sequence>
<organism evidence="4 5">
    <name type="scientific">Rubellicoccus peritrichatus</name>
    <dbReference type="NCBI Taxonomy" id="3080537"/>
    <lineage>
        <taxon>Bacteria</taxon>
        <taxon>Pseudomonadati</taxon>
        <taxon>Verrucomicrobiota</taxon>
        <taxon>Opitutia</taxon>
        <taxon>Puniceicoccales</taxon>
        <taxon>Cerasicoccaceae</taxon>
        <taxon>Rubellicoccus</taxon>
    </lineage>
</organism>
<dbReference type="PANTHER" id="PTHR30523:SF32">
    <property type="entry name" value="PHOSPHOENOLPYRUVATE CARBOXYLASE"/>
    <property type="match status" value="1"/>
</dbReference>
<comment type="function">
    <text evidence="1">Forms oxaloacetate, a four-carbon dicarboxylic acid source for the tricarboxylic acid cycle.</text>
</comment>
<proteinExistence type="predicted"/>
<dbReference type="InterPro" id="IPR015813">
    <property type="entry name" value="Pyrv/PenolPyrv_kinase-like_dom"/>
</dbReference>
<accession>A0AAQ3L8F1</accession>
<protein>
    <recommendedName>
        <fullName evidence="2">Phosphoenolpyruvate carboxylase</fullName>
    </recommendedName>
</protein>
<evidence type="ECO:0000256" key="2">
    <source>
        <dbReference type="ARBA" id="ARBA00022419"/>
    </source>
</evidence>
<dbReference type="KEGG" id="puo:RZN69_19330"/>
<dbReference type="GO" id="GO:0006099">
    <property type="term" value="P:tricarboxylic acid cycle"/>
    <property type="evidence" value="ECO:0007669"/>
    <property type="project" value="InterPro"/>
</dbReference>
<dbReference type="GO" id="GO:0005829">
    <property type="term" value="C:cytosol"/>
    <property type="evidence" value="ECO:0007669"/>
    <property type="project" value="TreeGrafter"/>
</dbReference>
<dbReference type="GO" id="GO:0015977">
    <property type="term" value="P:carbon fixation"/>
    <property type="evidence" value="ECO:0007669"/>
    <property type="project" value="InterPro"/>
</dbReference>
<evidence type="ECO:0000313" key="4">
    <source>
        <dbReference type="EMBL" id="WOO40781.1"/>
    </source>
</evidence>
<keyword evidence="5" id="KW-1185">Reference proteome</keyword>
<dbReference type="GO" id="GO:0008964">
    <property type="term" value="F:phosphoenolpyruvate carboxylase activity"/>
    <property type="evidence" value="ECO:0007669"/>
    <property type="project" value="InterPro"/>
</dbReference>
<gene>
    <name evidence="4" type="ORF">RZN69_19330</name>
</gene>
<feature type="active site" evidence="3">
    <location>
        <position position="553"/>
    </location>
</feature>
<keyword evidence="4" id="KW-0456">Lyase</keyword>